<evidence type="ECO:0000256" key="3">
    <source>
        <dbReference type="SAM" id="SignalP"/>
    </source>
</evidence>
<dbReference type="PANTHER" id="PTHR48081">
    <property type="entry name" value="AB HYDROLASE SUPERFAMILY PROTEIN C4A8.06C"/>
    <property type="match status" value="1"/>
</dbReference>
<sequence length="272" mass="30251">MAVKRIIILLLTCTSISWLWAAPAQPSVADKVIVYKQMDTVVLKLHQYLPADFDSTKTYKAVLFFHGGGWRSGSYKAFNRQARYLAKRGMMAFSADYRIYNLHKTSPLDATADASDAFQYLLDHARTLNIDPNQVAVGGGSAGGHLASATCFWQDRDINPAALLLFNPVLDTGPSGFGFQRMEGRYLEVSPIDHIAANYPPTLILVGTKDKVLPVDLAKRYQKGVENEGGRCDVIFYKGEEHAFFNKPKYVELTMAEVDKFLVSLNILTSSE</sequence>
<dbReference type="OrthoDB" id="9777975at2"/>
<accession>A0A1W2GC33</accession>
<gene>
    <name evidence="5" type="ORF">SAMN04488029_1700</name>
</gene>
<dbReference type="InterPro" id="IPR002168">
    <property type="entry name" value="Lipase_GDXG_HIS_AS"/>
</dbReference>
<evidence type="ECO:0000313" key="5">
    <source>
        <dbReference type="EMBL" id="SMD33846.1"/>
    </source>
</evidence>
<organism evidence="5 6">
    <name type="scientific">Reichenbachiella faecimaris</name>
    <dbReference type="NCBI Taxonomy" id="692418"/>
    <lineage>
        <taxon>Bacteria</taxon>
        <taxon>Pseudomonadati</taxon>
        <taxon>Bacteroidota</taxon>
        <taxon>Cytophagia</taxon>
        <taxon>Cytophagales</taxon>
        <taxon>Reichenbachiellaceae</taxon>
        <taxon>Reichenbachiella</taxon>
    </lineage>
</organism>
<dbReference type="AlphaFoldDB" id="A0A1W2GC33"/>
<keyword evidence="2" id="KW-0378">Hydrolase</keyword>
<dbReference type="InterPro" id="IPR029058">
    <property type="entry name" value="AB_hydrolase_fold"/>
</dbReference>
<evidence type="ECO:0000259" key="4">
    <source>
        <dbReference type="Pfam" id="PF07859"/>
    </source>
</evidence>
<keyword evidence="6" id="KW-1185">Reference proteome</keyword>
<evidence type="ECO:0000313" key="6">
    <source>
        <dbReference type="Proteomes" id="UP000192472"/>
    </source>
</evidence>
<evidence type="ECO:0000256" key="1">
    <source>
        <dbReference type="ARBA" id="ARBA00010515"/>
    </source>
</evidence>
<dbReference type="Proteomes" id="UP000192472">
    <property type="component" value="Unassembled WGS sequence"/>
</dbReference>
<dbReference type="InterPro" id="IPR050300">
    <property type="entry name" value="GDXG_lipolytic_enzyme"/>
</dbReference>
<feature type="domain" description="Alpha/beta hydrolase fold-3" evidence="4">
    <location>
        <begin position="62"/>
        <end position="172"/>
    </location>
</feature>
<dbReference type="PANTHER" id="PTHR48081:SF30">
    <property type="entry name" value="ACETYL-HYDROLASE LIPR-RELATED"/>
    <property type="match status" value="1"/>
</dbReference>
<dbReference type="SUPFAM" id="SSF53474">
    <property type="entry name" value="alpha/beta-Hydrolases"/>
    <property type="match status" value="1"/>
</dbReference>
<comment type="similarity">
    <text evidence="1">Belongs to the 'GDXG' lipolytic enzyme family.</text>
</comment>
<feature type="signal peptide" evidence="3">
    <location>
        <begin position="1"/>
        <end position="21"/>
    </location>
</feature>
<name>A0A1W2GC33_REIFA</name>
<evidence type="ECO:0000256" key="2">
    <source>
        <dbReference type="ARBA" id="ARBA00022801"/>
    </source>
</evidence>
<dbReference type="STRING" id="692418.SAMN04488029_1700"/>
<keyword evidence="3" id="KW-0732">Signal</keyword>
<reference evidence="5 6" key="1">
    <citation type="submission" date="2017-04" db="EMBL/GenBank/DDBJ databases">
        <authorList>
            <person name="Afonso C.L."/>
            <person name="Miller P.J."/>
            <person name="Scott M.A."/>
            <person name="Spackman E."/>
            <person name="Goraichik I."/>
            <person name="Dimitrov K.M."/>
            <person name="Suarez D.L."/>
            <person name="Swayne D.E."/>
        </authorList>
    </citation>
    <scope>NUCLEOTIDE SEQUENCE [LARGE SCALE GENOMIC DNA]</scope>
    <source>
        <strain evidence="5 6">DSM 26133</strain>
    </source>
</reference>
<dbReference type="InterPro" id="IPR013094">
    <property type="entry name" value="AB_hydrolase_3"/>
</dbReference>
<dbReference type="EMBL" id="FWYF01000002">
    <property type="protein sequence ID" value="SMD33846.1"/>
    <property type="molecule type" value="Genomic_DNA"/>
</dbReference>
<protein>
    <submittedName>
        <fullName evidence="5">Acetyl esterase/lipase</fullName>
    </submittedName>
</protein>
<dbReference type="PROSITE" id="PS01173">
    <property type="entry name" value="LIPASE_GDXG_HIS"/>
    <property type="match status" value="1"/>
</dbReference>
<feature type="chain" id="PRO_5012777455" evidence="3">
    <location>
        <begin position="22"/>
        <end position="272"/>
    </location>
</feature>
<dbReference type="GO" id="GO:0004806">
    <property type="term" value="F:triacylglycerol lipase activity"/>
    <property type="evidence" value="ECO:0007669"/>
    <property type="project" value="TreeGrafter"/>
</dbReference>
<proteinExistence type="inferred from homology"/>
<dbReference type="RefSeq" id="WP_084372254.1">
    <property type="nucleotide sequence ID" value="NZ_FWYF01000002.1"/>
</dbReference>
<dbReference type="Pfam" id="PF07859">
    <property type="entry name" value="Abhydrolase_3"/>
    <property type="match status" value="1"/>
</dbReference>
<dbReference type="Gene3D" id="3.40.50.1820">
    <property type="entry name" value="alpha/beta hydrolase"/>
    <property type="match status" value="1"/>
</dbReference>